<feature type="compositionally biased region" description="Low complexity" evidence="1">
    <location>
        <begin position="17"/>
        <end position="32"/>
    </location>
</feature>
<evidence type="ECO:0000256" key="1">
    <source>
        <dbReference type="SAM" id="MobiDB-lite"/>
    </source>
</evidence>
<comment type="caution">
    <text evidence="2">The sequence shown here is derived from an EMBL/GenBank/DDBJ whole genome shotgun (WGS) entry which is preliminary data.</text>
</comment>
<dbReference type="Proteomes" id="UP000070133">
    <property type="component" value="Unassembled WGS sequence"/>
</dbReference>
<accession>A0A139HN82</accession>
<dbReference type="OrthoDB" id="3438983at2759"/>
<reference evidence="2 3" key="1">
    <citation type="submission" date="2015-07" db="EMBL/GenBank/DDBJ databases">
        <title>Comparative genomics of the Sigatoka disease complex on banana suggests a link between parallel evolutionary changes in Pseudocercospora fijiensis and Pseudocercospora eumusae and increased virulence on the banana host.</title>
        <authorList>
            <person name="Chang T.-C."/>
            <person name="Salvucci A."/>
            <person name="Crous P.W."/>
            <person name="Stergiopoulos I."/>
        </authorList>
    </citation>
    <scope>NUCLEOTIDE SEQUENCE [LARGE SCALE GENOMIC DNA]</scope>
    <source>
        <strain evidence="2 3">CBS 114824</strain>
    </source>
</reference>
<gene>
    <name evidence="2" type="ORF">AC578_8934</name>
</gene>
<organism evidence="2 3">
    <name type="scientific">Pseudocercospora eumusae</name>
    <dbReference type="NCBI Taxonomy" id="321146"/>
    <lineage>
        <taxon>Eukaryota</taxon>
        <taxon>Fungi</taxon>
        <taxon>Dikarya</taxon>
        <taxon>Ascomycota</taxon>
        <taxon>Pezizomycotina</taxon>
        <taxon>Dothideomycetes</taxon>
        <taxon>Dothideomycetidae</taxon>
        <taxon>Mycosphaerellales</taxon>
        <taxon>Mycosphaerellaceae</taxon>
        <taxon>Pseudocercospora</taxon>
    </lineage>
</organism>
<dbReference type="EMBL" id="LFZN01000026">
    <property type="protein sequence ID" value="KXT03867.1"/>
    <property type="molecule type" value="Genomic_DNA"/>
</dbReference>
<name>A0A139HN82_9PEZI</name>
<sequence length="378" mass="40979">MAKGPKLVNKAPGGRTANPPAQQAAIPRAPANTGTVASYASFVQVARAPEPPPPPPVVRDLNVPNAKNITRGMGAVNLAVPGSQAGGTPNLAVEVAPDGVQAQPPAPTGQEAAPREQAATSVNAAPAALVPSIAPAPTMVSESKWVAPSHAGSLLSAVPFTNKSPGAKVGWYNSGHCKLAIHKPKDFQPGDVIAAPYHVANLNRNLDPNSKDLVISAEGPVFSKRRMGVVLYKTVEVMIVLPLFSWTSKGIASKIHSWKVQGDPTNPVQDYVEVFNYKDRQNFRMRGVHQPLHFVHKHRLGELSEHTTCHITGAVMVNWKEDISQVGRITKQSFNRLLQLRQLREGYYIKLDTSEAVWPREGDRDWKRVLQKEPKPEQ</sequence>
<evidence type="ECO:0000313" key="3">
    <source>
        <dbReference type="Proteomes" id="UP000070133"/>
    </source>
</evidence>
<feature type="region of interest" description="Disordered" evidence="1">
    <location>
        <begin position="1"/>
        <end position="32"/>
    </location>
</feature>
<keyword evidence="3" id="KW-1185">Reference proteome</keyword>
<feature type="region of interest" description="Disordered" evidence="1">
    <location>
        <begin position="99"/>
        <end position="120"/>
    </location>
</feature>
<dbReference type="AlphaFoldDB" id="A0A139HN82"/>
<evidence type="ECO:0000313" key="2">
    <source>
        <dbReference type="EMBL" id="KXT03867.1"/>
    </source>
</evidence>
<protein>
    <submittedName>
        <fullName evidence="2">Uncharacterized protein</fullName>
    </submittedName>
</protein>
<proteinExistence type="predicted"/>